<keyword evidence="3" id="KW-1185">Reference proteome</keyword>
<dbReference type="OrthoDB" id="2397721at2759"/>
<accession>A0A9P8BWW2</accession>
<dbReference type="EMBL" id="JAHRHY010000007">
    <property type="protein sequence ID" value="KAG9068277.1"/>
    <property type="molecule type" value="Genomic_DNA"/>
</dbReference>
<dbReference type="AlphaFoldDB" id="A0A9P8BWW2"/>
<name>A0A9P8BWW2_9FUNG</name>
<proteinExistence type="predicted"/>
<evidence type="ECO:0000313" key="3">
    <source>
        <dbReference type="Proteomes" id="UP000707451"/>
    </source>
</evidence>
<feature type="region of interest" description="Disordered" evidence="1">
    <location>
        <begin position="1"/>
        <end position="52"/>
    </location>
</feature>
<gene>
    <name evidence="2" type="ORF">KI688_011872</name>
</gene>
<protein>
    <submittedName>
        <fullName evidence="2">Uncharacterized protein</fullName>
    </submittedName>
</protein>
<sequence length="153" mass="17832">MGPTESKRGFYDDAYDDDIGPDNERDAQNSNAEQSPRTKKRKGSTQPREKWTLESGTVVEDILFEAGKQMKDLHPIHSFMVDLSDKITRQLFSKKDWIEICDNLPDGSPYSKEAPDYMDEFERVETLKDLQDLLDKRPRHIESQLVHECLLNW</sequence>
<evidence type="ECO:0000313" key="2">
    <source>
        <dbReference type="EMBL" id="KAG9068277.1"/>
    </source>
</evidence>
<feature type="compositionally biased region" description="Basic and acidic residues" evidence="1">
    <location>
        <begin position="1"/>
        <end position="11"/>
    </location>
</feature>
<reference evidence="2" key="1">
    <citation type="submission" date="2021-06" db="EMBL/GenBank/DDBJ databases">
        <title>Genome Sequence of Mortierella hyaline Strain SCG-10, a Cold-Adapted, Nitrate-Reducing Fungus Isolated from Soil in Minnesota, USA.</title>
        <authorList>
            <person name="Aldossari N."/>
        </authorList>
    </citation>
    <scope>NUCLEOTIDE SEQUENCE</scope>
    <source>
        <strain evidence="2">SCG-10</strain>
    </source>
</reference>
<organism evidence="2 3">
    <name type="scientific">Linnemannia hyalina</name>
    <dbReference type="NCBI Taxonomy" id="64524"/>
    <lineage>
        <taxon>Eukaryota</taxon>
        <taxon>Fungi</taxon>
        <taxon>Fungi incertae sedis</taxon>
        <taxon>Mucoromycota</taxon>
        <taxon>Mortierellomycotina</taxon>
        <taxon>Mortierellomycetes</taxon>
        <taxon>Mortierellales</taxon>
        <taxon>Mortierellaceae</taxon>
        <taxon>Linnemannia</taxon>
    </lineage>
</organism>
<dbReference type="Proteomes" id="UP000707451">
    <property type="component" value="Unassembled WGS sequence"/>
</dbReference>
<comment type="caution">
    <text evidence="2">The sequence shown here is derived from an EMBL/GenBank/DDBJ whole genome shotgun (WGS) entry which is preliminary data.</text>
</comment>
<evidence type="ECO:0000256" key="1">
    <source>
        <dbReference type="SAM" id="MobiDB-lite"/>
    </source>
</evidence>